<dbReference type="InterPro" id="IPR036249">
    <property type="entry name" value="Thioredoxin-like_sf"/>
</dbReference>
<evidence type="ECO:0000313" key="3">
    <source>
        <dbReference type="EMBL" id="SEH60193.1"/>
    </source>
</evidence>
<dbReference type="PROSITE" id="PS50404">
    <property type="entry name" value="GST_NTER"/>
    <property type="match status" value="1"/>
</dbReference>
<dbReference type="PANTHER" id="PTHR44051">
    <property type="entry name" value="GLUTATHIONE S-TRANSFERASE-RELATED"/>
    <property type="match status" value="1"/>
</dbReference>
<dbReference type="RefSeq" id="WP_074770211.1">
    <property type="nucleotide sequence ID" value="NZ_FNWO01000016.1"/>
</dbReference>
<keyword evidence="4" id="KW-1185">Reference proteome</keyword>
<dbReference type="Proteomes" id="UP000182983">
    <property type="component" value="Unassembled WGS sequence"/>
</dbReference>
<dbReference type="CDD" id="cd03188">
    <property type="entry name" value="GST_C_Beta"/>
    <property type="match status" value="1"/>
</dbReference>
<dbReference type="SFLD" id="SFLDG01150">
    <property type="entry name" value="Main.1:_Beta-like"/>
    <property type="match status" value="1"/>
</dbReference>
<dbReference type="InterPro" id="IPR040079">
    <property type="entry name" value="Glutathione_S-Trfase"/>
</dbReference>
<dbReference type="PROSITE" id="PS50405">
    <property type="entry name" value="GST_CTER"/>
    <property type="match status" value="1"/>
</dbReference>
<dbReference type="SUPFAM" id="SSF52833">
    <property type="entry name" value="Thioredoxin-like"/>
    <property type="match status" value="1"/>
</dbReference>
<dbReference type="Gene3D" id="1.20.1050.10">
    <property type="match status" value="1"/>
</dbReference>
<dbReference type="Pfam" id="PF13409">
    <property type="entry name" value="GST_N_2"/>
    <property type="match status" value="1"/>
</dbReference>
<accession>A0A1H6JHC5</accession>
<evidence type="ECO:0000259" key="1">
    <source>
        <dbReference type="PROSITE" id="PS50404"/>
    </source>
</evidence>
<dbReference type="EMBL" id="FNWO01000016">
    <property type="protein sequence ID" value="SEH60193.1"/>
    <property type="molecule type" value="Genomic_DNA"/>
</dbReference>
<dbReference type="InterPro" id="IPR010987">
    <property type="entry name" value="Glutathione-S-Trfase_C-like"/>
</dbReference>
<dbReference type="SFLD" id="SFLDG00358">
    <property type="entry name" value="Main_(cytGST)"/>
    <property type="match status" value="1"/>
</dbReference>
<proteinExistence type="predicted"/>
<dbReference type="GO" id="GO:0016740">
    <property type="term" value="F:transferase activity"/>
    <property type="evidence" value="ECO:0007669"/>
    <property type="project" value="UniProtKB-KW"/>
</dbReference>
<dbReference type="Pfam" id="PF00043">
    <property type="entry name" value="GST_C"/>
    <property type="match status" value="1"/>
</dbReference>
<dbReference type="SUPFAM" id="SSF47616">
    <property type="entry name" value="GST C-terminal domain-like"/>
    <property type="match status" value="1"/>
</dbReference>
<dbReference type="NCBIfam" id="NF007831">
    <property type="entry name" value="PRK10542.1"/>
    <property type="match status" value="1"/>
</dbReference>
<sequence length="201" mass="21797">MKLYYKSGACSLASHIALIEAGFDFTVEAVDLATKKTEGGTDFLTINPKGYIPALVLDDGQVLTEGVAILLYLASQAPDLSLAPAEGTPDYLRLVEWLVFTATELHKPVAGLFNPAIPEEVKDLSKVTLRRRFEFAEKAVAPGGYLVGDSPSVADFYLFTVLSWLPRVGLALSEWPALTAYYTRVGALDSVQEALKAEKLL</sequence>
<feature type="domain" description="GST C-terminal" evidence="2">
    <location>
        <begin position="87"/>
        <end position="201"/>
    </location>
</feature>
<gene>
    <name evidence="3" type="ORF">SAMN04244559_03119</name>
</gene>
<dbReference type="SFLD" id="SFLDS00019">
    <property type="entry name" value="Glutathione_Transferase_(cytos"/>
    <property type="match status" value="1"/>
</dbReference>
<organism evidence="3 4">
    <name type="scientific">Magnetospirillum fulvum</name>
    <name type="common">Rhodospirillum fulvum</name>
    <dbReference type="NCBI Taxonomy" id="1082"/>
    <lineage>
        <taxon>Bacteria</taxon>
        <taxon>Pseudomonadati</taxon>
        <taxon>Pseudomonadota</taxon>
        <taxon>Alphaproteobacteria</taxon>
        <taxon>Rhodospirillales</taxon>
        <taxon>Rhodospirillaceae</taxon>
        <taxon>Magnetospirillum</taxon>
    </lineage>
</organism>
<evidence type="ECO:0000259" key="2">
    <source>
        <dbReference type="PROSITE" id="PS50405"/>
    </source>
</evidence>
<dbReference type="AlphaFoldDB" id="A0A1H6JHC5"/>
<dbReference type="InterPro" id="IPR004045">
    <property type="entry name" value="Glutathione_S-Trfase_N"/>
</dbReference>
<name>A0A1H6JHC5_MAGFU</name>
<evidence type="ECO:0000313" key="4">
    <source>
        <dbReference type="Proteomes" id="UP000182983"/>
    </source>
</evidence>
<feature type="domain" description="GST N-terminal" evidence="1">
    <location>
        <begin position="1"/>
        <end position="81"/>
    </location>
</feature>
<dbReference type="CDD" id="cd03057">
    <property type="entry name" value="GST_N_Beta"/>
    <property type="match status" value="1"/>
</dbReference>
<reference evidence="4" key="1">
    <citation type="submission" date="2016-10" db="EMBL/GenBank/DDBJ databases">
        <authorList>
            <person name="Varghese N."/>
            <person name="Submissions S."/>
        </authorList>
    </citation>
    <scope>NUCLEOTIDE SEQUENCE [LARGE SCALE GENOMIC DNA]</scope>
    <source>
        <strain evidence="4">DSM 13234</strain>
    </source>
</reference>
<keyword evidence="3" id="KW-0808">Transferase</keyword>
<dbReference type="InterPro" id="IPR004046">
    <property type="entry name" value="GST_C"/>
</dbReference>
<dbReference type="Gene3D" id="3.40.30.10">
    <property type="entry name" value="Glutaredoxin"/>
    <property type="match status" value="1"/>
</dbReference>
<dbReference type="OrthoDB" id="7583243at2"/>
<dbReference type="PANTHER" id="PTHR44051:SF8">
    <property type="entry name" value="GLUTATHIONE S-TRANSFERASE GSTA"/>
    <property type="match status" value="1"/>
</dbReference>
<dbReference type="InterPro" id="IPR036282">
    <property type="entry name" value="Glutathione-S-Trfase_C_sf"/>
</dbReference>
<protein>
    <submittedName>
        <fullName evidence="3">Glutathione S-transferase</fullName>
    </submittedName>
</protein>